<keyword evidence="8 19" id="KW-0479">Metal-binding</keyword>
<comment type="similarity">
    <text evidence="3">In the C-terminal section; belongs to the class-II aminoacyl-tRNA synthetase family.</text>
</comment>
<dbReference type="InterPro" id="IPR045864">
    <property type="entry name" value="aa-tRNA-synth_II/BPL/LPL"/>
</dbReference>
<dbReference type="PANTHER" id="PTHR42918:SF15">
    <property type="entry name" value="LYSINE--TRNA LIGASE, CHLOROPLASTIC_MITOCHONDRIAL"/>
    <property type="match status" value="1"/>
</dbReference>
<keyword evidence="23" id="KW-1185">Reference proteome</keyword>
<dbReference type="InterPro" id="IPR024320">
    <property type="entry name" value="LPG_synthase_C"/>
</dbReference>
<keyword evidence="6 22" id="KW-0808">Transferase</keyword>
<protein>
    <recommendedName>
        <fullName evidence="19">Lysine--tRNA ligase</fullName>
        <ecNumber evidence="19">6.1.1.6</ecNumber>
    </recommendedName>
    <alternativeName>
        <fullName evidence="19">Lysyl-tRNA synthetase</fullName>
        <shortName evidence="19">LysRS</shortName>
    </alternativeName>
</protein>
<feature type="transmembrane region" description="Helical" evidence="20">
    <location>
        <begin position="40"/>
        <end position="65"/>
    </location>
</feature>
<dbReference type="GO" id="GO:0046677">
    <property type="term" value="P:response to antibiotic"/>
    <property type="evidence" value="ECO:0007669"/>
    <property type="project" value="UniProtKB-KW"/>
</dbReference>
<evidence type="ECO:0000256" key="18">
    <source>
        <dbReference type="ARBA" id="ARBA00048573"/>
    </source>
</evidence>
<keyword evidence="7 20" id="KW-0812">Transmembrane</keyword>
<dbReference type="SUPFAM" id="SSF50249">
    <property type="entry name" value="Nucleic acid-binding proteins"/>
    <property type="match status" value="1"/>
</dbReference>
<dbReference type="Proteomes" id="UP000502298">
    <property type="component" value="Chromosome"/>
</dbReference>
<dbReference type="NCBIfam" id="NF002821">
    <property type="entry name" value="PRK02983.1"/>
    <property type="match status" value="1"/>
</dbReference>
<sequence length="1065" mass="118668">MAKTHRFPRSSLILITTQISALWLVAGLVLRYLVPGFVRFVDYALSFVALPGYPTLFMTLLMVILTSGMLRGQRAALVFYLVAVQVPNIISGFQEIVFHPDELGLLSTVAVIRLASNLLFAVIYVCLGVVSLHEFPMRVRGRWGVALTILVTGLALSSLVVWIMYMYAHVDIPANPVLTAINTALGISPNDPTEIAHYRIPPVIRIVTGIISASGLFLALIVLLKSAKVPSVSAAEHLTIRRLLLDPPSDDSLGYFATRYDRKVVVSPDQRAAVTYRVVNGVCLAAGDPIGEPGSWNAAIKAWREHARKNSWVVAAVSVSEAGARAYRAASLNAFPLGDETIIDVADFHLKDLPDVRRALSAPRRAGYTVKVRRQSSIPQDELTELAILADRWRVGDERGFTMASERVGDIRDWRNVIVSAHDCDGRPVGLLTFVPWGLHGLSLDVMRRSTEAVSGVTEFMVASLTQEASNLGIEQISLNFVVMRETIERGAKVGATPWQRFAMRFLMFTSRWWQIYSLYRSNVKYRPRWQTRYLCIDNAFFTARTLLAYASAEGFLPSFNRYFPPVGEPDEIISLEKSLLHRPAPEPRLPEQRQVRRRKLAEFEAHGGIGYPVHVPRTHAIRDINSGIVPANEVVSLTGRVHFLRDFGGVVFADLVEEHSHIQIIFERHAGVSWKEFRRYINRGDLVSVTGVLGTSRNGTPSLIGQSWMMAAKSLVPMPKQASINPYLRAKYRHIDYALNPRSYELFQARSKVVAYVRQSLYSRGYLEAETPILQTIHGGANARPFHTHIRAYDQDLTLRIAPELYLKRLVVAGMPKVFEIGRNFRNEGVDATHNPEFTSLEAYEAYGDWDTMRELTEELFRGAARAIYGKPEIRASDGTIIDLSKPWPVISVFDAVSQAVGRTIVPGSDIGDYADLLDIYHVEAETVGQLVTELYDELIEADTVFPTFYTGFPVETSPLTMADPDNPHIAQRWDLVGLGMELGTAYTELSHPLEQRGRFTEQSLLAAGGDPEAMEVDEPFLTALEFGMPPTGGLGIGMDRMVMFLTGTSIRDVLAFPFVKPEK</sequence>
<keyword evidence="20" id="KW-0472">Membrane</keyword>
<dbReference type="Gene3D" id="2.40.50.140">
    <property type="entry name" value="Nucleic acid-binding proteins"/>
    <property type="match status" value="1"/>
</dbReference>
<evidence type="ECO:0000256" key="20">
    <source>
        <dbReference type="SAM" id="Phobius"/>
    </source>
</evidence>
<gene>
    <name evidence="22" type="primary">lysX</name>
    <name evidence="19" type="synonym">lysS</name>
    <name evidence="22" type="ORF">HC352_04950</name>
</gene>
<keyword evidence="19" id="KW-0460">Magnesium</keyword>
<evidence type="ECO:0000256" key="5">
    <source>
        <dbReference type="ARBA" id="ARBA00022598"/>
    </source>
</evidence>
<evidence type="ECO:0000313" key="22">
    <source>
        <dbReference type="EMBL" id="QJC21914.1"/>
    </source>
</evidence>
<comment type="cofactor">
    <cofactor evidence="19">
        <name>Mg(2+)</name>
        <dbReference type="ChEBI" id="CHEBI:18420"/>
    </cofactor>
    <text evidence="19">Binds 3 Mg(2+) ions per subunit.</text>
</comment>
<keyword evidence="19" id="KW-0963">Cytoplasm</keyword>
<comment type="subunit">
    <text evidence="19">Homodimer.</text>
</comment>
<evidence type="ECO:0000256" key="14">
    <source>
        <dbReference type="ARBA" id="ARBA00023251"/>
    </source>
</evidence>
<reference evidence="22 23" key="1">
    <citation type="submission" date="2020-03" db="EMBL/GenBank/DDBJ databases">
        <title>Complete genome of Arcanobacterium buesumensis sp. nov. strain 2701.</title>
        <authorList>
            <person name="Borowiak M."/>
            <person name="Alssahen M."/>
            <person name="Laemmler C."/>
            <person name="Malorny B."/>
            <person name="Hassan A."/>
            <person name="Prenger-Berninghoff E."/>
            <person name="Ploetz M."/>
            <person name="Abdulmawjood A."/>
        </authorList>
    </citation>
    <scope>NUCLEOTIDE SEQUENCE [LARGE SCALE GENOMIC DNA]</scope>
    <source>
        <strain evidence="22 23">2701</strain>
    </source>
</reference>
<keyword evidence="19" id="KW-0648">Protein biosynthesis</keyword>
<dbReference type="RefSeq" id="WP_168917853.1">
    <property type="nucleotide sequence ID" value="NZ_CP050804.1"/>
</dbReference>
<dbReference type="GO" id="GO:0000287">
    <property type="term" value="F:magnesium ion binding"/>
    <property type="evidence" value="ECO:0007669"/>
    <property type="project" value="UniProtKB-UniRule"/>
</dbReference>
<evidence type="ECO:0000256" key="2">
    <source>
        <dbReference type="ARBA" id="ARBA00005270"/>
    </source>
</evidence>
<dbReference type="InterPro" id="IPR002313">
    <property type="entry name" value="Lys-tRNA-ligase_II"/>
</dbReference>
<dbReference type="Pfam" id="PF01336">
    <property type="entry name" value="tRNA_anti-codon"/>
    <property type="match status" value="1"/>
</dbReference>
<evidence type="ECO:0000256" key="12">
    <source>
        <dbReference type="ARBA" id="ARBA00023098"/>
    </source>
</evidence>
<dbReference type="GO" id="GO:0005829">
    <property type="term" value="C:cytosol"/>
    <property type="evidence" value="ECO:0007669"/>
    <property type="project" value="TreeGrafter"/>
</dbReference>
<evidence type="ECO:0000256" key="13">
    <source>
        <dbReference type="ARBA" id="ARBA00023146"/>
    </source>
</evidence>
<feature type="transmembrane region" description="Helical" evidence="20">
    <location>
        <begin position="77"/>
        <end position="98"/>
    </location>
</feature>
<keyword evidence="13 19" id="KW-0030">Aminoacyl-tRNA synthetase</keyword>
<dbReference type="GO" id="GO:0000049">
    <property type="term" value="F:tRNA binding"/>
    <property type="evidence" value="ECO:0007669"/>
    <property type="project" value="TreeGrafter"/>
</dbReference>
<dbReference type="GO" id="GO:0050071">
    <property type="term" value="F:phosphatidylglycerol lysyltransferase activity"/>
    <property type="evidence" value="ECO:0007669"/>
    <property type="project" value="UniProtKB-EC"/>
</dbReference>
<comment type="similarity">
    <text evidence="2">In the N-terminal section; belongs to the LPG synthetase family.</text>
</comment>
<keyword evidence="15" id="KW-0511">Multifunctional enzyme</keyword>
<dbReference type="GO" id="GO:0004824">
    <property type="term" value="F:lysine-tRNA ligase activity"/>
    <property type="evidence" value="ECO:0007669"/>
    <property type="project" value="UniProtKB-UniRule"/>
</dbReference>
<keyword evidence="10 19" id="KW-0067">ATP-binding</keyword>
<feature type="binding site" evidence="19">
    <location>
        <position position="983"/>
    </location>
    <ligand>
        <name>Mg(2+)</name>
        <dbReference type="ChEBI" id="CHEBI:18420"/>
        <label>2</label>
    </ligand>
</feature>
<evidence type="ECO:0000256" key="19">
    <source>
        <dbReference type="HAMAP-Rule" id="MF_00252"/>
    </source>
</evidence>
<keyword evidence="5 19" id="KW-0436">Ligase</keyword>
<feature type="transmembrane region" description="Helical" evidence="20">
    <location>
        <begin position="144"/>
        <end position="168"/>
    </location>
</feature>
<dbReference type="Pfam" id="PF00152">
    <property type="entry name" value="tRNA-synt_2"/>
    <property type="match status" value="1"/>
</dbReference>
<keyword evidence="14" id="KW-0046">Antibiotic resistance</keyword>
<dbReference type="Pfam" id="PF09924">
    <property type="entry name" value="LPG_synthase_C"/>
    <property type="match status" value="1"/>
</dbReference>
<dbReference type="PRINTS" id="PR00982">
    <property type="entry name" value="TRNASYNTHLYS"/>
</dbReference>
<evidence type="ECO:0000256" key="6">
    <source>
        <dbReference type="ARBA" id="ARBA00022679"/>
    </source>
</evidence>
<dbReference type="InterPro" id="IPR006195">
    <property type="entry name" value="aa-tRNA-synth_II"/>
</dbReference>
<keyword evidence="12" id="KW-0443">Lipid metabolism</keyword>
<keyword evidence="9 19" id="KW-0547">Nucleotide-binding</keyword>
<dbReference type="NCBIfam" id="NF001756">
    <property type="entry name" value="PRK00484.1"/>
    <property type="match status" value="1"/>
</dbReference>
<evidence type="ECO:0000256" key="8">
    <source>
        <dbReference type="ARBA" id="ARBA00022723"/>
    </source>
</evidence>
<dbReference type="SUPFAM" id="SSF55681">
    <property type="entry name" value="Class II aaRS and biotin synthetases"/>
    <property type="match status" value="1"/>
</dbReference>
<evidence type="ECO:0000256" key="9">
    <source>
        <dbReference type="ARBA" id="ARBA00022741"/>
    </source>
</evidence>
<comment type="function">
    <text evidence="16">Catalyzes the production of L-lysyl-tRNA(Lys)transfer and the transfer of a lysyl group from L-lysyl-tRNA(Lys) to membrane-bound phosphatidylglycerol (PG), which produces lysylphosphatidylglycerol (LPG), one of the components of the bacterial membrane with a positive net charge. LPG synthesis contributes to the resistance to cationic antimicrobial peptides (CAMPs) and likely protects M.tuberculosis against the CAMPs produced by competiting microorganisms (bacteriocins). In fact, the modification of anionic phosphatidylglycerol with positively charged L-lysine results in repulsion of the peptides.</text>
</comment>
<dbReference type="PROSITE" id="PS50862">
    <property type="entry name" value="AA_TRNA_LIGASE_II"/>
    <property type="match status" value="1"/>
</dbReference>
<evidence type="ECO:0000256" key="11">
    <source>
        <dbReference type="ARBA" id="ARBA00022989"/>
    </source>
</evidence>
<evidence type="ECO:0000256" key="1">
    <source>
        <dbReference type="ARBA" id="ARBA00004651"/>
    </source>
</evidence>
<dbReference type="InterPro" id="IPR004364">
    <property type="entry name" value="Aa-tRNA-synt_II"/>
</dbReference>
<dbReference type="CDD" id="cd04322">
    <property type="entry name" value="LysRS_N"/>
    <property type="match status" value="1"/>
</dbReference>
<dbReference type="GO" id="GO:0006629">
    <property type="term" value="P:lipid metabolic process"/>
    <property type="evidence" value="ECO:0007669"/>
    <property type="project" value="UniProtKB-KW"/>
</dbReference>
<dbReference type="Gene3D" id="3.30.930.10">
    <property type="entry name" value="Bira Bifunctional Protein, Domain 2"/>
    <property type="match status" value="1"/>
</dbReference>
<feature type="binding site" evidence="19">
    <location>
        <position position="976"/>
    </location>
    <ligand>
        <name>Mg(2+)</name>
        <dbReference type="ChEBI" id="CHEBI:18420"/>
        <label>1</label>
    </ligand>
</feature>
<evidence type="ECO:0000256" key="7">
    <source>
        <dbReference type="ARBA" id="ARBA00022692"/>
    </source>
</evidence>
<dbReference type="EMBL" id="CP050804">
    <property type="protein sequence ID" value="QJC21914.1"/>
    <property type="molecule type" value="Genomic_DNA"/>
</dbReference>
<dbReference type="InterPro" id="IPR012340">
    <property type="entry name" value="NA-bd_OB-fold"/>
</dbReference>
<evidence type="ECO:0000256" key="10">
    <source>
        <dbReference type="ARBA" id="ARBA00022840"/>
    </source>
</evidence>
<evidence type="ECO:0000256" key="3">
    <source>
        <dbReference type="ARBA" id="ARBA00009968"/>
    </source>
</evidence>
<comment type="catalytic activity">
    <reaction evidence="17">
        <text>L-lysyl-tRNA(Lys) + a 1,2-diacyl-sn-glycero-3-phospho-(1'-sn-glycerol) = a 1,2-diacyl-sn-glycero-3-phospho-1'-(3'-O-L-lysyl)-sn-glycerol + tRNA(Lys)</text>
        <dbReference type="Rhea" id="RHEA:10668"/>
        <dbReference type="Rhea" id="RHEA-COMP:9696"/>
        <dbReference type="Rhea" id="RHEA-COMP:9697"/>
        <dbReference type="ChEBI" id="CHEBI:64716"/>
        <dbReference type="ChEBI" id="CHEBI:75792"/>
        <dbReference type="ChEBI" id="CHEBI:78442"/>
        <dbReference type="ChEBI" id="CHEBI:78529"/>
        <dbReference type="EC" id="2.3.2.3"/>
    </reaction>
</comment>
<evidence type="ECO:0000256" key="17">
    <source>
        <dbReference type="ARBA" id="ARBA00047540"/>
    </source>
</evidence>
<evidence type="ECO:0000313" key="23">
    <source>
        <dbReference type="Proteomes" id="UP000502298"/>
    </source>
</evidence>
<feature type="domain" description="Aminoacyl-transfer RNA synthetases class-II family profile" evidence="21">
    <location>
        <begin position="748"/>
        <end position="1063"/>
    </location>
</feature>
<organism evidence="22 23">
    <name type="scientific">Arcanobacterium buesumense</name>
    <dbReference type="NCBI Taxonomy" id="2722751"/>
    <lineage>
        <taxon>Bacteria</taxon>
        <taxon>Bacillati</taxon>
        <taxon>Actinomycetota</taxon>
        <taxon>Actinomycetes</taxon>
        <taxon>Actinomycetales</taxon>
        <taxon>Actinomycetaceae</taxon>
        <taxon>Arcanobacterium</taxon>
    </lineage>
</organism>
<evidence type="ECO:0000259" key="21">
    <source>
        <dbReference type="PROSITE" id="PS50862"/>
    </source>
</evidence>
<accession>A0A6H2EKY2</accession>
<proteinExistence type="inferred from homology"/>
<name>A0A6H2EKY2_9ACTO</name>
<comment type="subcellular location">
    <subcellularLocation>
        <location evidence="1">Cell membrane</location>
        <topology evidence="1">Multi-pass membrane protein</topology>
    </subcellularLocation>
    <subcellularLocation>
        <location evidence="19">Cytoplasm</location>
    </subcellularLocation>
</comment>
<dbReference type="InterPro" id="IPR044136">
    <property type="entry name" value="Lys-tRNA-ligase_II_N"/>
</dbReference>
<dbReference type="InterPro" id="IPR004365">
    <property type="entry name" value="NA-bd_OB_tRNA"/>
</dbReference>
<dbReference type="EC" id="6.1.1.6" evidence="19"/>
<dbReference type="GO" id="GO:0005886">
    <property type="term" value="C:plasma membrane"/>
    <property type="evidence" value="ECO:0007669"/>
    <property type="project" value="UniProtKB-SubCell"/>
</dbReference>
<feature type="binding site" evidence="19">
    <location>
        <position position="983"/>
    </location>
    <ligand>
        <name>Mg(2+)</name>
        <dbReference type="ChEBI" id="CHEBI:18420"/>
        <label>1</label>
    </ligand>
</feature>
<evidence type="ECO:0000256" key="16">
    <source>
        <dbReference type="ARBA" id="ARBA00024681"/>
    </source>
</evidence>
<keyword evidence="4" id="KW-1003">Cell membrane</keyword>
<dbReference type="PANTHER" id="PTHR42918">
    <property type="entry name" value="LYSYL-TRNA SYNTHETASE"/>
    <property type="match status" value="1"/>
</dbReference>
<evidence type="ECO:0000256" key="4">
    <source>
        <dbReference type="ARBA" id="ARBA00022475"/>
    </source>
</evidence>
<comment type="catalytic activity">
    <reaction evidence="18 19">
        <text>tRNA(Lys) + L-lysine + ATP = L-lysyl-tRNA(Lys) + AMP + diphosphate</text>
        <dbReference type="Rhea" id="RHEA:20792"/>
        <dbReference type="Rhea" id="RHEA-COMP:9696"/>
        <dbReference type="Rhea" id="RHEA-COMP:9697"/>
        <dbReference type="ChEBI" id="CHEBI:30616"/>
        <dbReference type="ChEBI" id="CHEBI:32551"/>
        <dbReference type="ChEBI" id="CHEBI:33019"/>
        <dbReference type="ChEBI" id="CHEBI:78442"/>
        <dbReference type="ChEBI" id="CHEBI:78529"/>
        <dbReference type="ChEBI" id="CHEBI:456215"/>
        <dbReference type="EC" id="6.1.1.6"/>
    </reaction>
</comment>
<feature type="transmembrane region" description="Helical" evidence="20">
    <location>
        <begin position="12"/>
        <end position="34"/>
    </location>
</feature>
<keyword evidence="22" id="KW-0012">Acyltransferase</keyword>
<comment type="similarity">
    <text evidence="19">Belongs to the class-II aminoacyl-tRNA synthetase family.</text>
</comment>
<dbReference type="GO" id="GO:0006430">
    <property type="term" value="P:lysyl-tRNA aminoacylation"/>
    <property type="evidence" value="ECO:0007669"/>
    <property type="project" value="UniProtKB-UniRule"/>
</dbReference>
<evidence type="ECO:0000256" key="15">
    <source>
        <dbReference type="ARBA" id="ARBA00023268"/>
    </source>
</evidence>
<dbReference type="AlphaFoldDB" id="A0A6H2EKY2"/>
<dbReference type="KEGG" id="arca:HC352_04950"/>
<dbReference type="HAMAP" id="MF_00252">
    <property type="entry name" value="Lys_tRNA_synth_class2"/>
    <property type="match status" value="1"/>
</dbReference>
<keyword evidence="11 20" id="KW-1133">Transmembrane helix</keyword>
<dbReference type="InterPro" id="IPR018149">
    <property type="entry name" value="Lys-tRNA-synth_II_C"/>
</dbReference>
<dbReference type="GO" id="GO:0005524">
    <property type="term" value="F:ATP binding"/>
    <property type="evidence" value="ECO:0007669"/>
    <property type="project" value="UniProtKB-UniRule"/>
</dbReference>
<feature type="transmembrane region" description="Helical" evidence="20">
    <location>
        <begin position="110"/>
        <end position="132"/>
    </location>
</feature>